<dbReference type="EMBL" id="MLAK01000775">
    <property type="protein sequence ID" value="OHT04937.1"/>
    <property type="molecule type" value="Genomic_DNA"/>
</dbReference>
<name>A0A1J4K0I4_9EUKA</name>
<evidence type="ECO:0000256" key="4">
    <source>
        <dbReference type="ARBA" id="ARBA00023212"/>
    </source>
</evidence>
<protein>
    <submittedName>
        <fullName evidence="7">Uncharacterized protein</fullName>
    </submittedName>
</protein>
<evidence type="ECO:0000313" key="8">
    <source>
        <dbReference type="Proteomes" id="UP000179807"/>
    </source>
</evidence>
<keyword evidence="5" id="KW-0966">Cell projection</keyword>
<evidence type="ECO:0000313" key="7">
    <source>
        <dbReference type="EMBL" id="OHT04937.1"/>
    </source>
</evidence>
<dbReference type="AlphaFoldDB" id="A0A1J4K0I4"/>
<evidence type="ECO:0000256" key="5">
    <source>
        <dbReference type="ARBA" id="ARBA00023273"/>
    </source>
</evidence>
<evidence type="ECO:0000256" key="3">
    <source>
        <dbReference type="ARBA" id="ARBA00022490"/>
    </source>
</evidence>
<dbReference type="GeneID" id="94840250"/>
<keyword evidence="8" id="KW-1185">Reference proteome</keyword>
<dbReference type="PANTHER" id="PTHR20899">
    <property type="entry name" value="PIERCE HOMOLOG"/>
    <property type="match status" value="1"/>
</dbReference>
<dbReference type="Proteomes" id="UP000179807">
    <property type="component" value="Unassembled WGS sequence"/>
</dbReference>
<dbReference type="InterPro" id="IPR026507">
    <property type="entry name" value="PIRC1/2"/>
</dbReference>
<dbReference type="Pfam" id="PF14892">
    <property type="entry name" value="PIRC1_2"/>
    <property type="match status" value="1"/>
</dbReference>
<reference evidence="7" key="1">
    <citation type="submission" date="2016-10" db="EMBL/GenBank/DDBJ databases">
        <authorList>
            <person name="Benchimol M."/>
            <person name="Almeida L.G."/>
            <person name="Vasconcelos A.T."/>
            <person name="Perreira-Neves A."/>
            <person name="Rosa I.A."/>
            <person name="Tasca T."/>
            <person name="Bogo M.R."/>
            <person name="de Souza W."/>
        </authorList>
    </citation>
    <scope>NUCLEOTIDE SEQUENCE [LARGE SCALE GENOMIC DNA]</scope>
    <source>
        <strain evidence="7">K</strain>
    </source>
</reference>
<dbReference type="VEuPathDB" id="TrichDB:TRFO_27437"/>
<sequence>MHVIITYIISDFIELWLFFNEEKHLFVNFFMIFRLYKNVCRTFYDKIDLNDLYHSFSWIMSNRRLPGQRDDEDEETYMARVMKRVEERLAQESKQVPERFSEITRAPTLTIEHPVFRTTNHDYGMMDVTQYERPTEYHTVSRRFTEKEHLGANFEGANFNI</sequence>
<keyword evidence="4" id="KW-0206">Cytoskeleton</keyword>
<dbReference type="OrthoDB" id="546383at2759"/>
<organism evidence="7 8">
    <name type="scientific">Tritrichomonas foetus</name>
    <dbReference type="NCBI Taxonomy" id="1144522"/>
    <lineage>
        <taxon>Eukaryota</taxon>
        <taxon>Metamonada</taxon>
        <taxon>Parabasalia</taxon>
        <taxon>Tritrichomonadida</taxon>
        <taxon>Tritrichomonadidae</taxon>
        <taxon>Tritrichomonas</taxon>
    </lineage>
</organism>
<accession>A0A1J4K0I4</accession>
<dbReference type="GO" id="GO:0035082">
    <property type="term" value="P:axoneme assembly"/>
    <property type="evidence" value="ECO:0007669"/>
    <property type="project" value="InterPro"/>
</dbReference>
<dbReference type="RefSeq" id="XP_068358073.1">
    <property type="nucleotide sequence ID" value="XM_068505546.1"/>
</dbReference>
<evidence type="ECO:0000256" key="2">
    <source>
        <dbReference type="ARBA" id="ARBA00004245"/>
    </source>
</evidence>
<evidence type="ECO:0000256" key="6">
    <source>
        <dbReference type="ARBA" id="ARBA00038014"/>
    </source>
</evidence>
<evidence type="ECO:0000256" key="1">
    <source>
        <dbReference type="ARBA" id="ARBA00004138"/>
    </source>
</evidence>
<comment type="similarity">
    <text evidence="6">Belongs to the PIERCE1 family.</text>
</comment>
<gene>
    <name evidence="7" type="ORF">TRFO_27437</name>
</gene>
<proteinExistence type="inferred from homology"/>
<comment type="subcellular location">
    <subcellularLocation>
        <location evidence="1">Cell projection</location>
        <location evidence="1">Cilium</location>
    </subcellularLocation>
    <subcellularLocation>
        <location evidence="2">Cytoplasm</location>
        <location evidence="2">Cytoskeleton</location>
    </subcellularLocation>
</comment>
<dbReference type="PANTHER" id="PTHR20899:SF1">
    <property type="entry name" value="PIERCER OF MICROTUBULE WALL 1 PROTEIN"/>
    <property type="match status" value="1"/>
</dbReference>
<dbReference type="GO" id="GO:0005879">
    <property type="term" value="C:axonemal microtubule"/>
    <property type="evidence" value="ECO:0007669"/>
    <property type="project" value="InterPro"/>
</dbReference>
<comment type="caution">
    <text evidence="7">The sequence shown here is derived from an EMBL/GenBank/DDBJ whole genome shotgun (WGS) entry which is preliminary data.</text>
</comment>
<keyword evidence="3" id="KW-0963">Cytoplasm</keyword>